<feature type="transmembrane region" description="Helical" evidence="7">
    <location>
        <begin position="215"/>
        <end position="233"/>
    </location>
</feature>
<comment type="subcellular location">
    <subcellularLocation>
        <location evidence="1">Cell membrane</location>
        <topology evidence="1">Multi-pass membrane protein</topology>
    </subcellularLocation>
</comment>
<feature type="transmembrane region" description="Helical" evidence="7">
    <location>
        <begin position="313"/>
        <end position="333"/>
    </location>
</feature>
<gene>
    <name evidence="9" type="ORF">HEB94_009486</name>
</gene>
<feature type="transmembrane region" description="Helical" evidence="7">
    <location>
        <begin position="402"/>
        <end position="422"/>
    </location>
</feature>
<feature type="transmembrane region" description="Helical" evidence="7">
    <location>
        <begin position="339"/>
        <end position="365"/>
    </location>
</feature>
<evidence type="ECO:0000256" key="5">
    <source>
        <dbReference type="ARBA" id="ARBA00023136"/>
    </source>
</evidence>
<accession>A0A927N7W9</accession>
<dbReference type="AlphaFoldDB" id="A0A927N7W9"/>
<proteinExistence type="predicted"/>
<dbReference type="InterPro" id="IPR004869">
    <property type="entry name" value="MMPL_dom"/>
</dbReference>
<dbReference type="GO" id="GO:0005886">
    <property type="term" value="C:plasma membrane"/>
    <property type="evidence" value="ECO:0007669"/>
    <property type="project" value="UniProtKB-SubCell"/>
</dbReference>
<feature type="domain" description="SSD" evidence="8">
    <location>
        <begin position="239"/>
        <end position="364"/>
    </location>
</feature>
<evidence type="ECO:0000259" key="8">
    <source>
        <dbReference type="PROSITE" id="PS50156"/>
    </source>
</evidence>
<keyword evidence="3 7" id="KW-0812">Transmembrane</keyword>
<evidence type="ECO:0000256" key="3">
    <source>
        <dbReference type="ARBA" id="ARBA00022692"/>
    </source>
</evidence>
<evidence type="ECO:0000256" key="4">
    <source>
        <dbReference type="ARBA" id="ARBA00022989"/>
    </source>
</evidence>
<dbReference type="PANTHER" id="PTHR33406:SF13">
    <property type="entry name" value="MEMBRANE PROTEIN YDFJ"/>
    <property type="match status" value="1"/>
</dbReference>
<feature type="transmembrane region" description="Helical" evidence="7">
    <location>
        <begin position="706"/>
        <end position="734"/>
    </location>
</feature>
<feature type="transmembrane region" description="Helical" evidence="7">
    <location>
        <begin position="240"/>
        <end position="260"/>
    </location>
</feature>
<organism evidence="9 10">
    <name type="scientific">Actinopolymorpha pittospori</name>
    <dbReference type="NCBI Taxonomy" id="648752"/>
    <lineage>
        <taxon>Bacteria</taxon>
        <taxon>Bacillati</taxon>
        <taxon>Actinomycetota</taxon>
        <taxon>Actinomycetes</taxon>
        <taxon>Propionibacteriales</taxon>
        <taxon>Actinopolymorphaceae</taxon>
        <taxon>Actinopolymorpha</taxon>
    </lineage>
</organism>
<evidence type="ECO:0000256" key="6">
    <source>
        <dbReference type="SAM" id="MobiDB-lite"/>
    </source>
</evidence>
<feature type="transmembrane region" description="Helical" evidence="7">
    <location>
        <begin position="566"/>
        <end position="586"/>
    </location>
</feature>
<feature type="transmembrane region" description="Helical" evidence="7">
    <location>
        <begin position="45"/>
        <end position="65"/>
    </location>
</feature>
<name>A0A927N7W9_9ACTN</name>
<evidence type="ECO:0000313" key="10">
    <source>
        <dbReference type="Proteomes" id="UP000638648"/>
    </source>
</evidence>
<feature type="region of interest" description="Disordered" evidence="6">
    <location>
        <begin position="1"/>
        <end position="28"/>
    </location>
</feature>
<evidence type="ECO:0000313" key="9">
    <source>
        <dbReference type="EMBL" id="MBE1612638.1"/>
    </source>
</evidence>
<keyword evidence="10" id="KW-1185">Reference proteome</keyword>
<feature type="transmembrane region" description="Helical" evidence="7">
    <location>
        <begin position="593"/>
        <end position="611"/>
    </location>
</feature>
<sequence length="758" mass="79776">MLRAGKSTSHAPDGGAQGLSPVTDGPPHRGSLIERAVGWSAQHPVLAITGWLALIVVALLSSALISGEDAHSTDPGGAGRAQMALRAQRVYEPLRESVLVQARQPGGPRLTDDPELRAVVTQLVTTLRQVGGVTDVRSPLEPGGERLVSADARSVLVTFQLTPDDQIRAHYYAAVKVVSTLAAGHPRVRLAEAGDESLSVAVDQGIKGDFKRAEFFSFPLTVVILLTVFGSLLAAGIDVLLALTTVAGTFGLLMTIGHWVPVNSATSSLVLLIGVAVGIDYSLFYLRRFREERTKGRAVADALGVTARTSGHVVILSGLTVMLCLAGLVFTGLDNFKGLTVGTAAVVGLAMVGSVSVLPAILALLGRRVDAGRIPWLGRRRASAVRSRTWAAVAGAVVRRPLLWGGLATLALVLAALPALGMRLQDAAPTNSLTRSVPTVDAAIRMQEAFPGAAMPAHVVIWSDQGGQVDGPAVRKAIDELRGRVATDADGLAEPIAVVPVDRVLVLRVPLAGSGTDATSNQALETLRNVVLPATIGQVAGVDYAVSGRTAFAYDFANTVASRTPIVFAFVLVLAFVLLVVTFRSLAIPMVSILLNLLSVGAAYGVLTWIFQEGHLASLLGFSAYGGVVSWLPLFMFVLLFGLSMDYHIFILSRVRERWSCGAADRAAIVDGIACSAGVVTSAAVIMTAVFSVFVTLSAIEYKMLGVGMAVAILIDATVIRGVLLPAALALLGVRAWALPRWLRWQPGAPSRRAERHW</sequence>
<comment type="caution">
    <text evidence="9">The sequence shown here is derived from an EMBL/GenBank/DDBJ whole genome shotgun (WGS) entry which is preliminary data.</text>
</comment>
<dbReference type="EMBL" id="JADBEM010000001">
    <property type="protein sequence ID" value="MBE1612638.1"/>
    <property type="molecule type" value="Genomic_DNA"/>
</dbReference>
<feature type="transmembrane region" description="Helical" evidence="7">
    <location>
        <begin position="266"/>
        <end position="286"/>
    </location>
</feature>
<dbReference type="Proteomes" id="UP000638648">
    <property type="component" value="Unassembled WGS sequence"/>
</dbReference>
<keyword evidence="4 7" id="KW-1133">Transmembrane helix</keyword>
<keyword evidence="5 7" id="KW-0472">Membrane</keyword>
<dbReference type="Gene3D" id="1.20.1640.10">
    <property type="entry name" value="Multidrug efflux transporter AcrB transmembrane domain"/>
    <property type="match status" value="2"/>
</dbReference>
<evidence type="ECO:0000256" key="1">
    <source>
        <dbReference type="ARBA" id="ARBA00004651"/>
    </source>
</evidence>
<keyword evidence="2" id="KW-1003">Cell membrane</keyword>
<evidence type="ECO:0000256" key="2">
    <source>
        <dbReference type="ARBA" id="ARBA00022475"/>
    </source>
</evidence>
<evidence type="ECO:0000256" key="7">
    <source>
        <dbReference type="SAM" id="Phobius"/>
    </source>
</evidence>
<dbReference type="Pfam" id="PF03176">
    <property type="entry name" value="MMPL"/>
    <property type="match status" value="2"/>
</dbReference>
<dbReference type="PANTHER" id="PTHR33406">
    <property type="entry name" value="MEMBRANE PROTEIN MJ1562-RELATED"/>
    <property type="match status" value="1"/>
</dbReference>
<feature type="transmembrane region" description="Helical" evidence="7">
    <location>
        <begin position="631"/>
        <end position="652"/>
    </location>
</feature>
<dbReference type="InterPro" id="IPR050545">
    <property type="entry name" value="Mycobact_MmpL"/>
</dbReference>
<dbReference type="PROSITE" id="PS50156">
    <property type="entry name" value="SSD"/>
    <property type="match status" value="1"/>
</dbReference>
<reference evidence="9" key="1">
    <citation type="submission" date="2020-10" db="EMBL/GenBank/DDBJ databases">
        <title>Sequencing the genomes of 1000 actinobacteria strains.</title>
        <authorList>
            <person name="Klenk H.-P."/>
        </authorList>
    </citation>
    <scope>NUCLEOTIDE SEQUENCE</scope>
    <source>
        <strain evidence="9">DSM 45354</strain>
    </source>
</reference>
<dbReference type="RefSeq" id="WP_192755645.1">
    <property type="nucleotide sequence ID" value="NZ_BAABJL010000164.1"/>
</dbReference>
<dbReference type="SUPFAM" id="SSF82866">
    <property type="entry name" value="Multidrug efflux transporter AcrB transmembrane domain"/>
    <property type="match status" value="2"/>
</dbReference>
<feature type="compositionally biased region" description="Polar residues" evidence="6">
    <location>
        <begin position="1"/>
        <end position="10"/>
    </location>
</feature>
<dbReference type="InterPro" id="IPR000731">
    <property type="entry name" value="SSD"/>
</dbReference>
<protein>
    <submittedName>
        <fullName evidence="9">RND superfamily putative drug exporter</fullName>
    </submittedName>
</protein>
<feature type="transmembrane region" description="Helical" evidence="7">
    <location>
        <begin position="673"/>
        <end position="700"/>
    </location>
</feature>